<name>Q2ITP2_RHOP2</name>
<evidence type="ECO:0000256" key="2">
    <source>
        <dbReference type="SAM" id="SignalP"/>
    </source>
</evidence>
<feature type="region of interest" description="Disordered" evidence="1">
    <location>
        <begin position="94"/>
        <end position="118"/>
    </location>
</feature>
<dbReference type="KEGG" id="rpb:RPB_3723"/>
<evidence type="ECO:0000313" key="4">
    <source>
        <dbReference type="Proteomes" id="UP000008809"/>
    </source>
</evidence>
<proteinExistence type="predicted"/>
<dbReference type="Proteomes" id="UP000008809">
    <property type="component" value="Chromosome"/>
</dbReference>
<dbReference type="RefSeq" id="WP_011442602.1">
    <property type="nucleotide sequence ID" value="NC_007778.1"/>
</dbReference>
<dbReference type="AlphaFoldDB" id="Q2ITP2"/>
<evidence type="ECO:0000313" key="3">
    <source>
        <dbReference type="EMBL" id="ABD08418.1"/>
    </source>
</evidence>
<organism evidence="3 4">
    <name type="scientific">Rhodopseudomonas palustris (strain HaA2)</name>
    <dbReference type="NCBI Taxonomy" id="316058"/>
    <lineage>
        <taxon>Bacteria</taxon>
        <taxon>Pseudomonadati</taxon>
        <taxon>Pseudomonadota</taxon>
        <taxon>Alphaproteobacteria</taxon>
        <taxon>Hyphomicrobiales</taxon>
        <taxon>Nitrobacteraceae</taxon>
        <taxon>Rhodopseudomonas</taxon>
    </lineage>
</organism>
<dbReference type="HOGENOM" id="CLU_1968857_0_0_5"/>
<dbReference type="EMBL" id="CP000250">
    <property type="protein sequence ID" value="ABD08418.1"/>
    <property type="molecule type" value="Genomic_DNA"/>
</dbReference>
<reference evidence="3 4" key="1">
    <citation type="submission" date="2006-01" db="EMBL/GenBank/DDBJ databases">
        <title>Complete sequence of Rhodopseudomonas palustris HaA2.</title>
        <authorList>
            <consortium name="US DOE Joint Genome Institute"/>
            <person name="Copeland A."/>
            <person name="Lucas S."/>
            <person name="Lapidus A."/>
            <person name="Barry K."/>
            <person name="Detter J.C."/>
            <person name="Glavina T."/>
            <person name="Hammon N."/>
            <person name="Israni S."/>
            <person name="Pitluck S."/>
            <person name="Chain P."/>
            <person name="Malfatti S."/>
            <person name="Shin M."/>
            <person name="Vergez L."/>
            <person name="Schmutz J."/>
            <person name="Larimer F."/>
            <person name="Land M."/>
            <person name="Hauser L."/>
            <person name="Pelletier D.A."/>
            <person name="Kyrpides N."/>
            <person name="Anderson I."/>
            <person name="Oda Y."/>
            <person name="Harwood C.S."/>
            <person name="Richardson P."/>
        </authorList>
    </citation>
    <scope>NUCLEOTIDE SEQUENCE [LARGE SCALE GENOMIC DNA]</scope>
    <source>
        <strain evidence="3 4">HaA2</strain>
    </source>
</reference>
<feature type="compositionally biased region" description="Polar residues" evidence="1">
    <location>
        <begin position="94"/>
        <end position="107"/>
    </location>
</feature>
<sequence>MLPLRYYLLAATVAVVLVGPVAAQTAPAGADGQSTPVRIQTSLTFFLPGAVSGDELPQKIDQARKIVYQLAMRECETLRSTIARDCKLESVNSNIRQTETRPQQLQQPEGYHVSGSIQSVITLKPQP</sequence>
<feature type="chain" id="PRO_5004210536" description="UrcA family protein" evidence="2">
    <location>
        <begin position="24"/>
        <end position="127"/>
    </location>
</feature>
<feature type="signal peptide" evidence="2">
    <location>
        <begin position="1"/>
        <end position="23"/>
    </location>
</feature>
<evidence type="ECO:0008006" key="5">
    <source>
        <dbReference type="Google" id="ProtNLM"/>
    </source>
</evidence>
<keyword evidence="4" id="KW-1185">Reference proteome</keyword>
<dbReference type="OrthoDB" id="8140205at2"/>
<gene>
    <name evidence="3" type="ordered locus">RPB_3723</name>
</gene>
<protein>
    <recommendedName>
        <fullName evidence="5">UrcA family protein</fullName>
    </recommendedName>
</protein>
<accession>Q2ITP2</accession>
<evidence type="ECO:0000256" key="1">
    <source>
        <dbReference type="SAM" id="MobiDB-lite"/>
    </source>
</evidence>
<keyword evidence="2" id="KW-0732">Signal</keyword>